<evidence type="ECO:0000256" key="1">
    <source>
        <dbReference type="PROSITE-ProRule" id="PRU01251"/>
    </source>
</evidence>
<dbReference type="Proteomes" id="UP000625804">
    <property type="component" value="Unassembled WGS sequence"/>
</dbReference>
<keyword evidence="3" id="KW-0067">ATP-binding</keyword>
<feature type="domain" description="Clp R" evidence="2">
    <location>
        <begin position="2"/>
        <end position="146"/>
    </location>
</feature>
<dbReference type="EMBL" id="JABTTE010000036">
    <property type="protein sequence ID" value="NSL53292.1"/>
    <property type="molecule type" value="Genomic_DNA"/>
</dbReference>
<dbReference type="Pfam" id="PF02861">
    <property type="entry name" value="Clp_N"/>
    <property type="match status" value="1"/>
</dbReference>
<evidence type="ECO:0000313" key="3">
    <source>
        <dbReference type="EMBL" id="NSL53292.1"/>
    </source>
</evidence>
<keyword evidence="4" id="KW-1185">Reference proteome</keyword>
<reference evidence="3" key="1">
    <citation type="submission" date="2020-06" db="EMBL/GenBank/DDBJ databases">
        <title>A novel thermopfilic bacterium from Erzurum, Turkey.</title>
        <authorList>
            <person name="Adiguzel A."/>
            <person name="Ay H."/>
            <person name="Baltaci M.O."/>
        </authorList>
    </citation>
    <scope>NUCLEOTIDE SEQUENCE</scope>
    <source>
        <strain evidence="3">P2</strain>
    </source>
</reference>
<sequence length="289" mass="33580">MINYTLFTDTSKKVLDLATELALHWKHDKVETEDLLLALLNVNEGIASKVLKSLNVNSQMIEHQITELGLIGKNKKPMPSHYSSHAYKLFELAEKEAKRFGQNYIDTEHLLIALVREEVGAGAQILKKLSISSEKIIFQILSLNENCEKESDSNFLLSSLINYLLENHKSVSEDIFKNVKGLKMYYINNKKNIGTVKIINKNTIEENTERKNWKKFFNQQEKIPNREITTLRVNQNTHKKIKALVETVKANSTNSLIELMICEFLKLLTEEEKEKYNDFYKHYIEKEKD</sequence>
<dbReference type="AlphaFoldDB" id="A0A8J8GH61"/>
<dbReference type="GO" id="GO:0006508">
    <property type="term" value="P:proteolysis"/>
    <property type="evidence" value="ECO:0007669"/>
    <property type="project" value="UniProtKB-KW"/>
</dbReference>
<dbReference type="PROSITE" id="PS51903">
    <property type="entry name" value="CLP_R"/>
    <property type="match status" value="1"/>
</dbReference>
<comment type="caution">
    <text evidence="3">The sequence shown here is derived from an EMBL/GenBank/DDBJ whole genome shotgun (WGS) entry which is preliminary data.</text>
</comment>
<evidence type="ECO:0000259" key="2">
    <source>
        <dbReference type="PROSITE" id="PS51903"/>
    </source>
</evidence>
<keyword evidence="1" id="KW-0677">Repeat</keyword>
<proteinExistence type="predicted"/>
<organism evidence="3 4">
    <name type="scientific">Calidifontibacillus erzurumensis</name>
    <dbReference type="NCBI Taxonomy" id="2741433"/>
    <lineage>
        <taxon>Bacteria</taxon>
        <taxon>Bacillati</taxon>
        <taxon>Bacillota</taxon>
        <taxon>Bacilli</taxon>
        <taxon>Bacillales</taxon>
        <taxon>Bacillaceae</taxon>
        <taxon>Calidifontibacillus/Schinkia group</taxon>
        <taxon>Calidifontibacillus</taxon>
    </lineage>
</organism>
<dbReference type="GO" id="GO:0008233">
    <property type="term" value="F:peptidase activity"/>
    <property type="evidence" value="ECO:0007669"/>
    <property type="project" value="UniProtKB-KW"/>
</dbReference>
<keyword evidence="3" id="KW-0645">Protease</keyword>
<name>A0A8J8GH61_9BACI</name>
<dbReference type="InterPro" id="IPR004176">
    <property type="entry name" value="Clp_R_N"/>
</dbReference>
<dbReference type="GO" id="GO:0005524">
    <property type="term" value="F:ATP binding"/>
    <property type="evidence" value="ECO:0007669"/>
    <property type="project" value="UniProtKB-KW"/>
</dbReference>
<gene>
    <name evidence="3" type="ORF">HR057_16245</name>
</gene>
<dbReference type="InterPro" id="IPR036628">
    <property type="entry name" value="Clp_N_dom_sf"/>
</dbReference>
<dbReference type="SUPFAM" id="SSF81923">
    <property type="entry name" value="Double Clp-N motif"/>
    <property type="match status" value="1"/>
</dbReference>
<protein>
    <submittedName>
        <fullName evidence="3">ATP-dependent Clp protease ATP-binding subunit</fullName>
    </submittedName>
</protein>
<dbReference type="Gene3D" id="1.10.1780.10">
    <property type="entry name" value="Clp, N-terminal domain"/>
    <property type="match status" value="1"/>
</dbReference>
<evidence type="ECO:0000313" key="4">
    <source>
        <dbReference type="Proteomes" id="UP000625804"/>
    </source>
</evidence>
<keyword evidence="3" id="KW-0378">Hydrolase</keyword>
<keyword evidence="3" id="KW-0547">Nucleotide-binding</keyword>
<accession>A0A8J8GH61</accession>
<dbReference type="RefSeq" id="WP_173732494.1">
    <property type="nucleotide sequence ID" value="NZ_JABTTE010000036.1"/>
</dbReference>